<proteinExistence type="predicted"/>
<dbReference type="AlphaFoldDB" id="A0A7M5V506"/>
<dbReference type="Proteomes" id="UP000594262">
    <property type="component" value="Unplaced"/>
</dbReference>
<evidence type="ECO:0000313" key="3">
    <source>
        <dbReference type="Proteomes" id="UP000594262"/>
    </source>
</evidence>
<organism evidence="2 3">
    <name type="scientific">Clytia hemisphaerica</name>
    <dbReference type="NCBI Taxonomy" id="252671"/>
    <lineage>
        <taxon>Eukaryota</taxon>
        <taxon>Metazoa</taxon>
        <taxon>Cnidaria</taxon>
        <taxon>Hydrozoa</taxon>
        <taxon>Hydroidolina</taxon>
        <taxon>Leptothecata</taxon>
        <taxon>Obeliida</taxon>
        <taxon>Clytiidae</taxon>
        <taxon>Clytia</taxon>
    </lineage>
</organism>
<feature type="compositionally biased region" description="Polar residues" evidence="1">
    <location>
        <begin position="99"/>
        <end position="111"/>
    </location>
</feature>
<dbReference type="OrthoDB" id="5945181at2759"/>
<sequence length="1003" mass="115272">MEKPKLKWSRTSIEICYCDSLPGEHIHCPCTICENSAVSRSTEYNHWKLSQSIYGNVTSDNDSDNDTQKSFDNIMIIESDYYNPDDIDSEINQNSTFNETFESESDSIQSSEPDDTDESHENSSVNETFESENNASESVEPIELYQFVGNMNNTSIRSSIQQSARSTNGDNLAGMENTDGEEDPNDAVEIEKFVTFHVVKTMDLAAEMNASHHMTEKLLKHTGEILQLLNTEICDHWPSSYARAKSISEAGQLYSTPEAKAICFDKKEHPLHWYELDVGEPCPHCLSIPSLYRYYLPLKGKIIRWFSSETMCCSMLGHWKNKDSWLHKTGSTFPLNEIWDGSRFKEVQWFWDPAASWALPHQCNFCENIINMQKLNSGQNKVFTVTCDECQREQSVRLKYANGDPRNIALIGHWDGWQPGFGRGYSKGSGSIEVTIANMEKRERSKSENVFVTSFVPEHHLPNKQPTALDPYLNPLIDELVELFINGMEVDYPSDIMEGLNGGKFTVRCMLLCWTGDYPGHCQIGKFSRGGTHGCRLDKCKGESVDNSSTKYFKRNRENYVIANRWKERKLTDEYRKMYEIEMKPSIQAKLSAATDTGYTGLSLLYIPYKLYEFNYITDTTRDIMHLVALNLCKKLLKRIFETYITGASQDEFNEKMQNFPLTPDLQDGHCPKHIEKCNSWTAEEWHKFTFPMAEVLLIDLPDHEYHLIWLTARIVELLFHHRSGLTEQEVKDLDSICWRRLILLEEQIGPKQCVITCHNSIHIAQDILRFSHSDNHWVWKNERSIKRHKAVQTNFKNIEYTYAKAEIARETRMVHGKETPPWTHKEDDKNAVVSSLEGAKIYAWVCMVGFDDDPSTLIIFIGAGGDRNTHELDKSIADVTSSDGLNAELYTEYRSCYLPSTNTHLKKGSFVLFSDNSIGQLTQFILIKLLNGEPHKYVRAESFEKTNSLLKEFSIYKDAGKVVVKKASLIKRVVILYQTDEETYLCVDLKRPNFSFDYQVLS</sequence>
<feature type="compositionally biased region" description="Polar residues" evidence="1">
    <location>
        <begin position="122"/>
        <end position="137"/>
    </location>
</feature>
<keyword evidence="3" id="KW-1185">Reference proteome</keyword>
<reference evidence="2" key="1">
    <citation type="submission" date="2021-01" db="UniProtKB">
        <authorList>
            <consortium name="EnsemblMetazoa"/>
        </authorList>
    </citation>
    <scope>IDENTIFICATION</scope>
</reference>
<protein>
    <submittedName>
        <fullName evidence="2">Uncharacterized protein</fullName>
    </submittedName>
</protein>
<accession>A0A7M5V506</accession>
<evidence type="ECO:0000256" key="1">
    <source>
        <dbReference type="SAM" id="MobiDB-lite"/>
    </source>
</evidence>
<evidence type="ECO:0000313" key="2">
    <source>
        <dbReference type="EnsemblMetazoa" id="CLYHEMP009777.1"/>
    </source>
</evidence>
<feature type="region of interest" description="Disordered" evidence="1">
    <location>
        <begin position="99"/>
        <end position="138"/>
    </location>
</feature>
<dbReference type="EnsemblMetazoa" id="CLYHEMT009777.1">
    <property type="protein sequence ID" value="CLYHEMP009777.1"/>
    <property type="gene ID" value="CLYHEMG009777"/>
</dbReference>
<name>A0A7M5V506_9CNID</name>
<dbReference type="InterPro" id="IPR004242">
    <property type="entry name" value="Transposase_21"/>
</dbReference>
<dbReference type="Pfam" id="PF02992">
    <property type="entry name" value="Transposase_21"/>
    <property type="match status" value="1"/>
</dbReference>
<feature type="compositionally biased region" description="Low complexity" evidence="1">
    <location>
        <begin position="157"/>
        <end position="167"/>
    </location>
</feature>
<feature type="region of interest" description="Disordered" evidence="1">
    <location>
        <begin position="157"/>
        <end position="186"/>
    </location>
</feature>